<keyword evidence="3" id="KW-1185">Reference proteome</keyword>
<sequence length="533" mass="55717">MRRNVKNYLCVLLLISTVYFMSMTYLRAEETRTRLIRIERTEDVSLPTGWYLLTAAQGLIIFVDAFYLIASKGNRKTFKQTMESVPVRVIGGLSALGGGSAGIMLSVGLIGAMPALEMPHLNLPEEKVAQGEPEGEEEQTYVFPVPELPPLMPVENLASQANGVLVISDAQDLSEQAISDQSDISAILAAPGAQLSLVGSSIVKSGDASSPENAMAYGLNAGLFVREGAAANIMGSLLSTAANGSPGAAANGSGAVLSISDSNISTSGAFSPAVMSLFQGSVTCGNDQISTSEAQSPVLVARANGSINASGGGLYAYGPQSTLIYGDGKFELNSVYGQSSGGSLMFLQNGAEVSLNGCTMSASGLYSDGLEGGIYINGFDENGREKKMMVNLNSNSLSLTQSGNGDIPIPMFHTVGGQTQINLSNSSLRIPSGLFGYVEGGKTEMNLDMQSAYGSYVVDGAASLNLQLLNSSSYTGIINTENTGAEVNLHIDASSTLSLTGDIYLSSFTDDQTDYSNIAFNGYMIYVQGNPIL</sequence>
<dbReference type="Proteomes" id="UP000186341">
    <property type="component" value="Unassembled WGS sequence"/>
</dbReference>
<comment type="caution">
    <text evidence="2">The sequence shown here is derived from an EMBL/GenBank/DDBJ whole genome shotgun (WGS) entry which is preliminary data.</text>
</comment>
<organism evidence="2 3">
    <name type="scientific">Ileibacterium valens</name>
    <dbReference type="NCBI Taxonomy" id="1862668"/>
    <lineage>
        <taxon>Bacteria</taxon>
        <taxon>Bacillati</taxon>
        <taxon>Bacillota</taxon>
        <taxon>Erysipelotrichia</taxon>
        <taxon>Erysipelotrichales</taxon>
        <taxon>Erysipelotrichaceae</taxon>
        <taxon>Ileibacterium</taxon>
    </lineage>
</organism>
<proteinExistence type="predicted"/>
<gene>
    <name evidence="2" type="ORF">BO222_11755</name>
</gene>
<keyword evidence="1" id="KW-1133">Transmembrane helix</keyword>
<evidence type="ECO:0000313" key="3">
    <source>
        <dbReference type="Proteomes" id="UP000186341"/>
    </source>
</evidence>
<name>A0A1U7NCY9_9FIRM</name>
<feature type="transmembrane region" description="Helical" evidence="1">
    <location>
        <begin position="90"/>
        <end position="113"/>
    </location>
</feature>
<keyword evidence="1" id="KW-0812">Transmembrane</keyword>
<dbReference type="RefSeq" id="WP_075820952.1">
    <property type="nucleotide sequence ID" value="NZ_CAOUMU010000014.1"/>
</dbReference>
<dbReference type="InterPro" id="IPR012332">
    <property type="entry name" value="Autotransporter_pectin_lyase_C"/>
</dbReference>
<dbReference type="GeneID" id="82203807"/>
<feature type="transmembrane region" description="Helical" evidence="1">
    <location>
        <begin position="52"/>
        <end position="70"/>
    </location>
</feature>
<dbReference type="Gene3D" id="2.160.20.20">
    <property type="match status" value="1"/>
</dbReference>
<evidence type="ECO:0000313" key="2">
    <source>
        <dbReference type="EMBL" id="OLU36717.1"/>
    </source>
</evidence>
<dbReference type="EMBL" id="MPJW01000260">
    <property type="protein sequence ID" value="OLU36717.1"/>
    <property type="molecule type" value="Genomic_DNA"/>
</dbReference>
<keyword evidence="1" id="KW-0472">Membrane</keyword>
<reference evidence="2 3" key="1">
    <citation type="submission" date="2016-11" db="EMBL/GenBank/DDBJ databases">
        <title>Description of two novel members of the family Erysipelotrichaceae: Ileibacterium lipovorans gen. nov., sp. nov. and Dubosiella newyorkensis, gen. nov., sp. nov.</title>
        <authorList>
            <person name="Cox L.M."/>
            <person name="Sohn J."/>
            <person name="Tyrrell K.L."/>
            <person name="Citron D.M."/>
            <person name="Lawson P.A."/>
            <person name="Patel N.B."/>
            <person name="Iizumi T."/>
            <person name="Perez-Perez G.I."/>
            <person name="Goldstein E.J."/>
            <person name="Blaser M.J."/>
        </authorList>
    </citation>
    <scope>NUCLEOTIDE SEQUENCE [LARGE SCALE GENOMIC DNA]</scope>
    <source>
        <strain evidence="2 3">NYU-BL-A3</strain>
    </source>
</reference>
<accession>A0A1U7NCY9</accession>
<dbReference type="AlphaFoldDB" id="A0A1U7NCY9"/>
<evidence type="ECO:0000256" key="1">
    <source>
        <dbReference type="SAM" id="Phobius"/>
    </source>
</evidence>
<protein>
    <submittedName>
        <fullName evidence="2">Uncharacterized protein</fullName>
    </submittedName>
</protein>